<dbReference type="Proteomes" id="UP000539372">
    <property type="component" value="Unassembled WGS sequence"/>
</dbReference>
<dbReference type="EC" id="2.3.1.274" evidence="8 10"/>
<keyword evidence="11" id="KW-0012">Acyltransferase</keyword>
<dbReference type="GO" id="GO:0006633">
    <property type="term" value="P:fatty acid biosynthetic process"/>
    <property type="evidence" value="ECO:0007669"/>
    <property type="project" value="UniProtKB-UniRule"/>
</dbReference>
<keyword evidence="6 10" id="KW-0594">Phospholipid biosynthesis</keyword>
<comment type="catalytic activity">
    <reaction evidence="1 10">
        <text>a fatty acyl-[ACP] + phosphate = an acyl phosphate + holo-[ACP]</text>
        <dbReference type="Rhea" id="RHEA:42292"/>
        <dbReference type="Rhea" id="RHEA-COMP:9685"/>
        <dbReference type="Rhea" id="RHEA-COMP:14125"/>
        <dbReference type="ChEBI" id="CHEBI:43474"/>
        <dbReference type="ChEBI" id="CHEBI:59918"/>
        <dbReference type="ChEBI" id="CHEBI:64479"/>
        <dbReference type="ChEBI" id="CHEBI:138651"/>
        <dbReference type="EC" id="2.3.1.274"/>
    </reaction>
</comment>
<keyword evidence="2 10" id="KW-0963">Cytoplasm</keyword>
<evidence type="ECO:0000256" key="7">
    <source>
        <dbReference type="ARBA" id="ARBA00023264"/>
    </source>
</evidence>
<keyword evidence="12" id="KW-1185">Reference proteome</keyword>
<dbReference type="Pfam" id="PF02504">
    <property type="entry name" value="FA_synthesis"/>
    <property type="match status" value="1"/>
</dbReference>
<keyword evidence="3 10" id="KW-0444">Lipid biosynthesis</keyword>
<dbReference type="GO" id="GO:0008654">
    <property type="term" value="P:phospholipid biosynthetic process"/>
    <property type="evidence" value="ECO:0007669"/>
    <property type="project" value="UniProtKB-KW"/>
</dbReference>
<dbReference type="UniPathway" id="UPA00085"/>
<comment type="function">
    <text evidence="10">Catalyzes the reversible formation of acyl-phosphate (acyl-PO(4)) from acyl-[acyl-carrier-protein] (acyl-ACP). This enzyme utilizes acyl-ACP as fatty acyl donor, but not acyl-CoA.</text>
</comment>
<dbReference type="PANTHER" id="PTHR30100">
    <property type="entry name" value="FATTY ACID/PHOSPHOLIPID SYNTHESIS PROTEIN PLSX"/>
    <property type="match status" value="1"/>
</dbReference>
<name>A0A7Y0HFU4_9PROT</name>
<accession>A0A7Y0HFU4</accession>
<organism evidence="11 12">
    <name type="scientific">Pacificispira spongiicola</name>
    <dbReference type="NCBI Taxonomy" id="2729598"/>
    <lineage>
        <taxon>Bacteria</taxon>
        <taxon>Pseudomonadati</taxon>
        <taxon>Pseudomonadota</taxon>
        <taxon>Alphaproteobacteria</taxon>
        <taxon>Rhodospirillales</taxon>
        <taxon>Rhodospirillaceae</taxon>
        <taxon>Pacificispira</taxon>
    </lineage>
</organism>
<dbReference type="InterPro" id="IPR003664">
    <property type="entry name" value="FA_synthesis"/>
</dbReference>
<evidence type="ECO:0000256" key="5">
    <source>
        <dbReference type="ARBA" id="ARBA00023098"/>
    </source>
</evidence>
<dbReference type="PANTHER" id="PTHR30100:SF1">
    <property type="entry name" value="PHOSPHATE ACYLTRANSFERASE"/>
    <property type="match status" value="1"/>
</dbReference>
<comment type="subunit">
    <text evidence="9 10">Homodimer. Probably interacts with PlsY.</text>
</comment>
<proteinExistence type="inferred from homology"/>
<comment type="subcellular location">
    <subcellularLocation>
        <location evidence="10">Cytoplasm</location>
    </subcellularLocation>
    <text evidence="10">Associated with the membrane possibly through PlsY.</text>
</comment>
<sequence>MSDPLIIALDGMGGDGAPDIVVRGAAIARERLPQARFLLFGKSELLEPLVAKEEILKDCLEIRHTDQVVTGDDKPSYALRYLKESSMRKAIDAVHDKEAHCCVSAGNTGALMALAMFGLRTLPGVSRPAICSFFPTRKGETCMLDLGANVECGADNLVQFAVMGEVFARTVMGIAKPTVGLLNIGTEDLKGRDEIRLAAAMLRQSALPINFAGFVEGDGITAGVVDVVVTDGFTGNVALKTAEGMSRLISGFLREAFQSSLPAKIGYLFARRAVAKLRYRVDPRRYNGAVLLGLNGIAVKSHGGTDDIGFANAISVAADMYLQGFIEKMKVDFETLAGEGTAVDASATTGVAS</sequence>
<dbReference type="NCBIfam" id="TIGR00182">
    <property type="entry name" value="plsX"/>
    <property type="match status" value="1"/>
</dbReference>
<dbReference type="SUPFAM" id="SSF53659">
    <property type="entry name" value="Isocitrate/Isopropylmalate dehydrogenase-like"/>
    <property type="match status" value="1"/>
</dbReference>
<evidence type="ECO:0000313" key="11">
    <source>
        <dbReference type="EMBL" id="NMM46220.1"/>
    </source>
</evidence>
<dbReference type="PIRSF" id="PIRSF002465">
    <property type="entry name" value="Phsphlp_syn_PlsX"/>
    <property type="match status" value="1"/>
</dbReference>
<gene>
    <name evidence="10 11" type="primary">plsX</name>
    <name evidence="11" type="ORF">HH303_17145</name>
</gene>
<evidence type="ECO:0000256" key="4">
    <source>
        <dbReference type="ARBA" id="ARBA00022679"/>
    </source>
</evidence>
<keyword evidence="5 10" id="KW-0443">Lipid metabolism</keyword>
<evidence type="ECO:0000256" key="8">
    <source>
        <dbReference type="ARBA" id="ARBA00024069"/>
    </source>
</evidence>
<comment type="pathway">
    <text evidence="10">Lipid metabolism; phospholipid metabolism.</text>
</comment>
<dbReference type="Gene3D" id="3.40.718.10">
    <property type="entry name" value="Isopropylmalate Dehydrogenase"/>
    <property type="match status" value="1"/>
</dbReference>
<dbReference type="AlphaFoldDB" id="A0A7Y0HFU4"/>
<dbReference type="RefSeq" id="WP_169626593.1">
    <property type="nucleotide sequence ID" value="NZ_JABBNT010000005.1"/>
</dbReference>
<evidence type="ECO:0000256" key="9">
    <source>
        <dbReference type="ARBA" id="ARBA00046608"/>
    </source>
</evidence>
<evidence type="ECO:0000313" key="12">
    <source>
        <dbReference type="Proteomes" id="UP000539372"/>
    </source>
</evidence>
<dbReference type="InterPro" id="IPR012281">
    <property type="entry name" value="Phospholipid_synth_PlsX-like"/>
</dbReference>
<comment type="similarity">
    <text evidence="10">Belongs to the PlsX family.</text>
</comment>
<protein>
    <recommendedName>
        <fullName evidence="8 10">Phosphate acyltransferase</fullName>
        <ecNumber evidence="8 10">2.3.1.274</ecNumber>
    </recommendedName>
    <alternativeName>
        <fullName evidence="10">Acyl-ACP phosphotransacylase</fullName>
    </alternativeName>
    <alternativeName>
        <fullName evidence="10">Acyl-[acyl-carrier-protein]--phosphate acyltransferase</fullName>
    </alternativeName>
    <alternativeName>
        <fullName evidence="10">Phosphate-acyl-ACP acyltransferase</fullName>
    </alternativeName>
</protein>
<comment type="caution">
    <text evidence="11">The sequence shown here is derived from an EMBL/GenBank/DDBJ whole genome shotgun (WGS) entry which is preliminary data.</text>
</comment>
<dbReference type="HAMAP" id="MF_00019">
    <property type="entry name" value="PlsX"/>
    <property type="match status" value="1"/>
</dbReference>
<evidence type="ECO:0000256" key="3">
    <source>
        <dbReference type="ARBA" id="ARBA00022516"/>
    </source>
</evidence>
<evidence type="ECO:0000256" key="10">
    <source>
        <dbReference type="HAMAP-Rule" id="MF_00019"/>
    </source>
</evidence>
<evidence type="ECO:0000256" key="2">
    <source>
        <dbReference type="ARBA" id="ARBA00022490"/>
    </source>
</evidence>
<evidence type="ECO:0000256" key="6">
    <source>
        <dbReference type="ARBA" id="ARBA00023209"/>
    </source>
</evidence>
<keyword evidence="7 10" id="KW-1208">Phospholipid metabolism</keyword>
<dbReference type="EMBL" id="JABBNT010000005">
    <property type="protein sequence ID" value="NMM46220.1"/>
    <property type="molecule type" value="Genomic_DNA"/>
</dbReference>
<keyword evidence="4 10" id="KW-0808">Transferase</keyword>
<dbReference type="GO" id="GO:0005737">
    <property type="term" value="C:cytoplasm"/>
    <property type="evidence" value="ECO:0007669"/>
    <property type="project" value="UniProtKB-SubCell"/>
</dbReference>
<evidence type="ECO:0000256" key="1">
    <source>
        <dbReference type="ARBA" id="ARBA00001232"/>
    </source>
</evidence>
<dbReference type="GO" id="GO:0043811">
    <property type="term" value="F:phosphate:acyl-[acyl carrier protein] acyltransferase activity"/>
    <property type="evidence" value="ECO:0007669"/>
    <property type="project" value="UniProtKB-UniRule"/>
</dbReference>
<reference evidence="11 12" key="1">
    <citation type="submission" date="2020-04" db="EMBL/GenBank/DDBJ databases">
        <title>Rhodospirillaceae bacterium KN72 isolated from deep sea.</title>
        <authorList>
            <person name="Zhang D.-C."/>
        </authorList>
    </citation>
    <scope>NUCLEOTIDE SEQUENCE [LARGE SCALE GENOMIC DNA]</scope>
    <source>
        <strain evidence="11 12">KN72</strain>
    </source>
</reference>